<sequence length="70" mass="8131">LEQYFCEMEQNQHGVTPHCFPTPRLFKMCPDRPAVEITNIAKINMQTGEIGMPEGRDDLPEGKLWREVRT</sequence>
<dbReference type="InParanoid" id="A0A0C3PXT3"/>
<protein>
    <submittedName>
        <fullName evidence="2">Uncharacterized protein</fullName>
    </submittedName>
</protein>
<organism evidence="2 3">
    <name type="scientific">Pisolithus tinctorius Marx 270</name>
    <dbReference type="NCBI Taxonomy" id="870435"/>
    <lineage>
        <taxon>Eukaryota</taxon>
        <taxon>Fungi</taxon>
        <taxon>Dikarya</taxon>
        <taxon>Basidiomycota</taxon>
        <taxon>Agaricomycotina</taxon>
        <taxon>Agaricomycetes</taxon>
        <taxon>Agaricomycetidae</taxon>
        <taxon>Boletales</taxon>
        <taxon>Sclerodermatineae</taxon>
        <taxon>Pisolithaceae</taxon>
        <taxon>Pisolithus</taxon>
    </lineage>
</organism>
<evidence type="ECO:0000256" key="1">
    <source>
        <dbReference type="SAM" id="MobiDB-lite"/>
    </source>
</evidence>
<evidence type="ECO:0000313" key="2">
    <source>
        <dbReference type="EMBL" id="KIO13834.1"/>
    </source>
</evidence>
<dbReference type="Proteomes" id="UP000054217">
    <property type="component" value="Unassembled WGS sequence"/>
</dbReference>
<dbReference type="OrthoDB" id="3983163at2759"/>
<reference evidence="3" key="2">
    <citation type="submission" date="2015-01" db="EMBL/GenBank/DDBJ databases">
        <title>Evolutionary Origins and Diversification of the Mycorrhizal Mutualists.</title>
        <authorList>
            <consortium name="DOE Joint Genome Institute"/>
            <consortium name="Mycorrhizal Genomics Consortium"/>
            <person name="Kohler A."/>
            <person name="Kuo A."/>
            <person name="Nagy L.G."/>
            <person name="Floudas D."/>
            <person name="Copeland A."/>
            <person name="Barry K.W."/>
            <person name="Cichocki N."/>
            <person name="Veneault-Fourrey C."/>
            <person name="LaButti K."/>
            <person name="Lindquist E.A."/>
            <person name="Lipzen A."/>
            <person name="Lundell T."/>
            <person name="Morin E."/>
            <person name="Murat C."/>
            <person name="Riley R."/>
            <person name="Ohm R."/>
            <person name="Sun H."/>
            <person name="Tunlid A."/>
            <person name="Henrissat B."/>
            <person name="Grigoriev I.V."/>
            <person name="Hibbett D.S."/>
            <person name="Martin F."/>
        </authorList>
    </citation>
    <scope>NUCLEOTIDE SEQUENCE [LARGE SCALE GENOMIC DNA]</scope>
    <source>
        <strain evidence="3">Marx 270</strain>
    </source>
</reference>
<dbReference type="EMBL" id="KN831945">
    <property type="protein sequence ID" value="KIO13834.1"/>
    <property type="molecule type" value="Genomic_DNA"/>
</dbReference>
<dbReference type="AlphaFoldDB" id="A0A0C3PXT3"/>
<keyword evidence="3" id="KW-1185">Reference proteome</keyword>
<feature type="region of interest" description="Disordered" evidence="1">
    <location>
        <begin position="48"/>
        <end position="70"/>
    </location>
</feature>
<reference evidence="2 3" key="1">
    <citation type="submission" date="2014-04" db="EMBL/GenBank/DDBJ databases">
        <authorList>
            <consortium name="DOE Joint Genome Institute"/>
            <person name="Kuo A."/>
            <person name="Kohler A."/>
            <person name="Costa M.D."/>
            <person name="Nagy L.G."/>
            <person name="Floudas D."/>
            <person name="Copeland A."/>
            <person name="Barry K.W."/>
            <person name="Cichocki N."/>
            <person name="Veneault-Fourrey C."/>
            <person name="LaButti K."/>
            <person name="Lindquist E.A."/>
            <person name="Lipzen A."/>
            <person name="Lundell T."/>
            <person name="Morin E."/>
            <person name="Murat C."/>
            <person name="Sun H."/>
            <person name="Tunlid A."/>
            <person name="Henrissat B."/>
            <person name="Grigoriev I.V."/>
            <person name="Hibbett D.S."/>
            <person name="Martin F."/>
            <person name="Nordberg H.P."/>
            <person name="Cantor M.N."/>
            <person name="Hua S.X."/>
        </authorList>
    </citation>
    <scope>NUCLEOTIDE SEQUENCE [LARGE SCALE GENOMIC DNA]</scope>
    <source>
        <strain evidence="2 3">Marx 270</strain>
    </source>
</reference>
<accession>A0A0C3PXT3</accession>
<feature type="non-terminal residue" evidence="2">
    <location>
        <position position="1"/>
    </location>
</feature>
<dbReference type="HOGENOM" id="CLU_175714_1_0_1"/>
<feature type="compositionally biased region" description="Basic and acidic residues" evidence="1">
    <location>
        <begin position="54"/>
        <end position="70"/>
    </location>
</feature>
<gene>
    <name evidence="2" type="ORF">M404DRAFT_64571</name>
</gene>
<proteinExistence type="predicted"/>
<name>A0A0C3PXT3_PISTI</name>
<feature type="non-terminal residue" evidence="2">
    <location>
        <position position="70"/>
    </location>
</feature>
<evidence type="ECO:0000313" key="3">
    <source>
        <dbReference type="Proteomes" id="UP000054217"/>
    </source>
</evidence>